<evidence type="ECO:0000256" key="6">
    <source>
        <dbReference type="SAM" id="MobiDB-lite"/>
    </source>
</evidence>
<dbReference type="GO" id="GO:0043565">
    <property type="term" value="F:sequence-specific DNA binding"/>
    <property type="evidence" value="ECO:0007669"/>
    <property type="project" value="TreeGrafter"/>
</dbReference>
<dbReference type="Proteomes" id="UP000188354">
    <property type="component" value="Chromosome LG01"/>
</dbReference>
<evidence type="ECO:0000313" key="9">
    <source>
        <dbReference type="Proteomes" id="UP000188354"/>
    </source>
</evidence>
<evidence type="ECO:0000256" key="2">
    <source>
        <dbReference type="ARBA" id="ARBA00023015"/>
    </source>
</evidence>
<dbReference type="OrthoDB" id="1889307at2759"/>
<feature type="region of interest" description="Disordered" evidence="6">
    <location>
        <begin position="1"/>
        <end position="28"/>
    </location>
</feature>
<organism evidence="8 9">
    <name type="scientific">Lupinus angustifolius</name>
    <name type="common">Narrow-leaved blue lupine</name>
    <dbReference type="NCBI Taxonomy" id="3871"/>
    <lineage>
        <taxon>Eukaryota</taxon>
        <taxon>Viridiplantae</taxon>
        <taxon>Streptophyta</taxon>
        <taxon>Embryophyta</taxon>
        <taxon>Tracheophyta</taxon>
        <taxon>Spermatophyta</taxon>
        <taxon>Magnoliopsida</taxon>
        <taxon>eudicotyledons</taxon>
        <taxon>Gunneridae</taxon>
        <taxon>Pentapetalae</taxon>
        <taxon>rosids</taxon>
        <taxon>fabids</taxon>
        <taxon>Fabales</taxon>
        <taxon>Fabaceae</taxon>
        <taxon>Papilionoideae</taxon>
        <taxon>50 kb inversion clade</taxon>
        <taxon>genistoids sensu lato</taxon>
        <taxon>core genistoids</taxon>
        <taxon>Genisteae</taxon>
        <taxon>Lupinus</taxon>
    </lineage>
</organism>
<evidence type="ECO:0000259" key="7">
    <source>
        <dbReference type="PROSITE" id="PS51369"/>
    </source>
</evidence>
<dbReference type="STRING" id="3871.A0A4P1RU11"/>
<dbReference type="InterPro" id="IPR017887">
    <property type="entry name" value="TF_TCP_subgr"/>
</dbReference>
<protein>
    <recommendedName>
        <fullName evidence="7">TCP domain-containing protein</fullName>
    </recommendedName>
</protein>
<feature type="compositionally biased region" description="Polar residues" evidence="6">
    <location>
        <begin position="371"/>
        <end position="380"/>
    </location>
</feature>
<evidence type="ECO:0000256" key="3">
    <source>
        <dbReference type="ARBA" id="ARBA00023125"/>
    </source>
</evidence>
<accession>A0A4P1RU11</accession>
<evidence type="ECO:0000256" key="1">
    <source>
        <dbReference type="ARBA" id="ARBA00004123"/>
    </source>
</evidence>
<evidence type="ECO:0000313" key="8">
    <source>
        <dbReference type="EMBL" id="OIW18526.1"/>
    </source>
</evidence>
<feature type="compositionally biased region" description="Low complexity" evidence="6">
    <location>
        <begin position="357"/>
        <end position="370"/>
    </location>
</feature>
<dbReference type="PANTHER" id="PTHR31072">
    <property type="entry name" value="TRANSCRIPTION FACTOR TCP4-RELATED"/>
    <property type="match status" value="1"/>
</dbReference>
<feature type="compositionally biased region" description="Polar residues" evidence="6">
    <location>
        <begin position="17"/>
        <end position="28"/>
    </location>
</feature>
<dbReference type="PROSITE" id="PS51369">
    <property type="entry name" value="TCP"/>
    <property type="match status" value="1"/>
</dbReference>
<dbReference type="Pfam" id="PF03634">
    <property type="entry name" value="TCP"/>
    <property type="match status" value="1"/>
</dbReference>
<keyword evidence="2" id="KW-0805">Transcription regulation</keyword>
<gene>
    <name evidence="8" type="ORF">TanjilG_13278</name>
</gene>
<feature type="region of interest" description="Disordered" evidence="6">
    <location>
        <begin position="356"/>
        <end position="380"/>
    </location>
</feature>
<dbReference type="GO" id="GO:0005634">
    <property type="term" value="C:nucleus"/>
    <property type="evidence" value="ECO:0007669"/>
    <property type="project" value="UniProtKB-SubCell"/>
</dbReference>
<dbReference type="EMBL" id="CM007361">
    <property type="protein sequence ID" value="OIW18526.1"/>
    <property type="molecule type" value="Genomic_DNA"/>
</dbReference>
<name>A0A4P1RU11_LUPAN</name>
<feature type="domain" description="TCP" evidence="7">
    <location>
        <begin position="52"/>
        <end position="110"/>
    </location>
</feature>
<keyword evidence="9" id="KW-1185">Reference proteome</keyword>
<dbReference type="AlphaFoldDB" id="A0A4P1RU11"/>
<dbReference type="PANTHER" id="PTHR31072:SF268">
    <property type="entry name" value="TCP DOMAIN-CONTAINING PROTEIN"/>
    <property type="match status" value="1"/>
</dbReference>
<keyword evidence="3" id="KW-0238">DNA-binding</keyword>
<keyword evidence="5" id="KW-0539">Nucleus</keyword>
<sequence length="380" mass="42173">MVIENSSEGYQAKKEGNTSNIEKLSMAPSTSSRQWSAFRNPRIVRVSSALGGKDRHSKVCTVRGLRDRRIRLSVPTAIQLYDLQNKLGLNQPSKVIDWLIEATKLDIDKLPPLQIPHGFPQFHHQQTLLPSASHHHQFSLGGFYDANLSTSIRDNGGNNQTLLAKSRYNWDFDLENSRLKGKEGESVMSNISQKGKWIKTGCEQENQDGIDGYNRQDSTQRLFHGLLNNAMAYNSSYHSEPSTLSLSQFGSHGSLFPSHVDPHQNSGNGVQFSSYNLAVPSTSQLLFSPSSATPSLFTPYAPFMANSSVENDPRQVNHVQILSSSSNNSQVMQPHHPLIQSFHPLNSPLRRLPIPFNSKLLDSDSNNNRSQPNKGSGSPS</sequence>
<dbReference type="KEGG" id="lang:109353834"/>
<evidence type="ECO:0000256" key="4">
    <source>
        <dbReference type="ARBA" id="ARBA00023163"/>
    </source>
</evidence>
<dbReference type="GO" id="GO:0003700">
    <property type="term" value="F:DNA-binding transcription factor activity"/>
    <property type="evidence" value="ECO:0007669"/>
    <property type="project" value="InterPro"/>
</dbReference>
<proteinExistence type="predicted"/>
<reference evidence="8 9" key="1">
    <citation type="journal article" date="2017" name="Plant Biotechnol. J.">
        <title>A comprehensive draft genome sequence for lupin (Lupinus angustifolius), an emerging health food: insights into plant-microbe interactions and legume evolution.</title>
        <authorList>
            <person name="Hane J.K."/>
            <person name="Ming Y."/>
            <person name="Kamphuis L.G."/>
            <person name="Nelson M.N."/>
            <person name="Garg G."/>
            <person name="Atkins C.A."/>
            <person name="Bayer P.E."/>
            <person name="Bravo A."/>
            <person name="Bringans S."/>
            <person name="Cannon S."/>
            <person name="Edwards D."/>
            <person name="Foley R."/>
            <person name="Gao L.L."/>
            <person name="Harrison M.J."/>
            <person name="Huang W."/>
            <person name="Hurgobin B."/>
            <person name="Li S."/>
            <person name="Liu C.W."/>
            <person name="McGrath A."/>
            <person name="Morahan G."/>
            <person name="Murray J."/>
            <person name="Weller J."/>
            <person name="Jian J."/>
            <person name="Singh K.B."/>
        </authorList>
    </citation>
    <scope>NUCLEOTIDE SEQUENCE [LARGE SCALE GENOMIC DNA]</scope>
    <source>
        <strain evidence="9">cv. Tanjil</strain>
        <tissue evidence="8">Whole plant</tissue>
    </source>
</reference>
<comment type="subcellular location">
    <subcellularLocation>
        <location evidence="1">Nucleus</location>
    </subcellularLocation>
</comment>
<dbReference type="Gramene" id="OIW18526">
    <property type="protein sequence ID" value="OIW18526"/>
    <property type="gene ID" value="TanjilG_13278"/>
</dbReference>
<evidence type="ECO:0000256" key="5">
    <source>
        <dbReference type="ARBA" id="ARBA00023242"/>
    </source>
</evidence>
<dbReference type="InterPro" id="IPR005333">
    <property type="entry name" value="Transcription_factor_TCP"/>
</dbReference>
<keyword evidence="4" id="KW-0804">Transcription</keyword>